<dbReference type="InterPro" id="IPR028082">
    <property type="entry name" value="Peripla_BP_I"/>
</dbReference>
<gene>
    <name evidence="6" type="ORF">SBD_1843</name>
</gene>
<comment type="similarity">
    <text evidence="2">Belongs to the bacterial solute-binding protein 2 family.</text>
</comment>
<name>M3FUX5_9ACTN</name>
<dbReference type="GO" id="GO:0030246">
    <property type="term" value="F:carbohydrate binding"/>
    <property type="evidence" value="ECO:0007669"/>
    <property type="project" value="UniProtKB-ARBA"/>
</dbReference>
<dbReference type="CDD" id="cd01536">
    <property type="entry name" value="PBP1_ABC_sugar_binding-like"/>
    <property type="match status" value="1"/>
</dbReference>
<keyword evidence="3" id="KW-0732">Signal</keyword>
<dbReference type="InterPro" id="IPR025997">
    <property type="entry name" value="SBP_2_dom"/>
</dbReference>
<evidence type="ECO:0000313" key="6">
    <source>
        <dbReference type="EMBL" id="EMF56760.1"/>
    </source>
</evidence>
<accession>M3FUX5</accession>
<comment type="subcellular location">
    <subcellularLocation>
        <location evidence="1">Cell envelope</location>
    </subcellularLocation>
</comment>
<dbReference type="EMBL" id="KB405060">
    <property type="protein sequence ID" value="EMF56760.1"/>
    <property type="molecule type" value="Genomic_DNA"/>
</dbReference>
<organism evidence="6 7">
    <name type="scientific">Streptomyces bottropensis ATCC 25435</name>
    <dbReference type="NCBI Taxonomy" id="1054862"/>
    <lineage>
        <taxon>Bacteria</taxon>
        <taxon>Bacillati</taxon>
        <taxon>Actinomycetota</taxon>
        <taxon>Actinomycetes</taxon>
        <taxon>Kitasatosporales</taxon>
        <taxon>Streptomycetaceae</taxon>
        <taxon>Streptomyces</taxon>
    </lineage>
</organism>
<dbReference type="PANTHER" id="PTHR46847:SF1">
    <property type="entry name" value="D-ALLOSE-BINDING PERIPLASMIC PROTEIN-RELATED"/>
    <property type="match status" value="1"/>
</dbReference>
<evidence type="ECO:0000256" key="2">
    <source>
        <dbReference type="ARBA" id="ARBA00007639"/>
    </source>
</evidence>
<evidence type="ECO:0000313" key="7">
    <source>
        <dbReference type="Proteomes" id="UP000030760"/>
    </source>
</evidence>
<feature type="region of interest" description="Disordered" evidence="4">
    <location>
        <begin position="1"/>
        <end position="20"/>
    </location>
</feature>
<evidence type="ECO:0000259" key="5">
    <source>
        <dbReference type="Pfam" id="PF13407"/>
    </source>
</evidence>
<dbReference type="AlphaFoldDB" id="M3FUX5"/>
<dbReference type="SUPFAM" id="SSF53822">
    <property type="entry name" value="Periplasmic binding protein-like I"/>
    <property type="match status" value="1"/>
</dbReference>
<evidence type="ECO:0000256" key="3">
    <source>
        <dbReference type="ARBA" id="ARBA00022729"/>
    </source>
</evidence>
<proteinExistence type="inferred from homology"/>
<dbReference type="Pfam" id="PF13407">
    <property type="entry name" value="Peripla_BP_4"/>
    <property type="match status" value="1"/>
</dbReference>
<sequence>MTDHRPTADRPLTTHSEPSTMKRRIAAVGTVLALGCGPAVTACGGDTSSTDATASGEVGVVLPLLTSPFWESYDSYIPEQAAAQDVRLLQTVNSDSDPSKQITDIQNLLAQDVKGLVVSPLDSAAIVAGLNAAQRKDVPVVAVDVAPDKGRVAMVVRADNRAYGEKACRHIGDAVKTGKVVQIQGDLASVNGRDRSEAFSACMKKDYPGIRVLDVPAAWKAERAAAGLEALYTANPDIKGIYMQAGGVYLAPTLSTLRRHDALVAAGSPGHVVIVSNDGIPQELDAIRKGLIDATVSQPADQYAKYGIYYIKRAMEGETFRPGPTDHDSTIVRLPSGILEDQLPAPLVTEDNVDDASLWGNQIGKSS</sequence>
<protein>
    <submittedName>
        <fullName evidence="6">Sugar ABC transporter substrate-binding protein</fullName>
    </submittedName>
</protein>
<evidence type="ECO:0000256" key="1">
    <source>
        <dbReference type="ARBA" id="ARBA00004196"/>
    </source>
</evidence>
<reference evidence="7" key="1">
    <citation type="journal article" date="2013" name="Genome Announc.">
        <title>Draft Genome Sequence of Streptomyces bottropensis ATCC 25435, a Bottromycin-Producing Actinomycete.</title>
        <authorList>
            <person name="Zhang H."/>
            <person name="Zhou W."/>
            <person name="Zhuang Y."/>
            <person name="Liang X."/>
            <person name="Liu T."/>
        </authorList>
    </citation>
    <scope>NUCLEOTIDE SEQUENCE [LARGE SCALE GENOMIC DNA]</scope>
    <source>
        <strain evidence="7">ATCC 25435</strain>
    </source>
</reference>
<dbReference type="PANTHER" id="PTHR46847">
    <property type="entry name" value="D-ALLOSE-BINDING PERIPLASMIC PROTEIN-RELATED"/>
    <property type="match status" value="1"/>
</dbReference>
<feature type="domain" description="Periplasmic binding protein" evidence="5">
    <location>
        <begin position="58"/>
        <end position="318"/>
    </location>
</feature>
<dbReference type="Gene3D" id="3.40.50.2300">
    <property type="match status" value="2"/>
</dbReference>
<evidence type="ECO:0000256" key="4">
    <source>
        <dbReference type="SAM" id="MobiDB-lite"/>
    </source>
</evidence>
<dbReference type="GO" id="GO:0030313">
    <property type="term" value="C:cell envelope"/>
    <property type="evidence" value="ECO:0007669"/>
    <property type="project" value="UniProtKB-SubCell"/>
</dbReference>
<dbReference type="Proteomes" id="UP000030760">
    <property type="component" value="Unassembled WGS sequence"/>
</dbReference>